<reference evidence="2" key="1">
    <citation type="submission" date="2019-12" db="EMBL/GenBank/DDBJ databases">
        <title>Genome sequencing and annotation of Brassica cretica.</title>
        <authorList>
            <person name="Studholme D.J."/>
            <person name="Sarris P.F."/>
        </authorList>
    </citation>
    <scope>NUCLEOTIDE SEQUENCE</scope>
    <source>
        <strain evidence="2">PFS-102/07</strain>
        <tissue evidence="2">Leaf</tissue>
    </source>
</reference>
<gene>
    <name evidence="2" type="ORF">F2Q70_00020807</name>
</gene>
<dbReference type="EMBL" id="QGKY02001925">
    <property type="protein sequence ID" value="KAF2549296.1"/>
    <property type="molecule type" value="Genomic_DNA"/>
</dbReference>
<comment type="caution">
    <text evidence="2">The sequence shown here is derived from an EMBL/GenBank/DDBJ whole genome shotgun (WGS) entry which is preliminary data.</text>
</comment>
<sequence length="242" mass="27897">MTSSSKSPLFPSTGVCPFLSWVVPSKFSENISREPYQSGQRESNPRRYDERTRFGYSGLSSEWRVKEHSPRNEAYSEHYGRSESSAKSTRRSPDSQRTITEDHRGMRDTGRGRKSTMPEKNKSRLEWKPVDQNQKETHTDRDRHQRSKEKSVVRNLEHSERRAKDSTTPPTIHKNLPLGKEVTATLGTYQLTNAHSSLVQLDNNINNNKVLSDEDMEDQENDREAAKKGTDKTNEEELPLYT</sequence>
<name>A0A8S9GX16_BRACR</name>
<feature type="compositionally biased region" description="Basic and acidic residues" evidence="1">
    <location>
        <begin position="222"/>
        <end position="235"/>
    </location>
</feature>
<accession>A0A8S9GX16</accession>
<feature type="compositionally biased region" description="Basic and acidic residues" evidence="1">
    <location>
        <begin position="43"/>
        <end position="53"/>
    </location>
</feature>
<proteinExistence type="predicted"/>
<feature type="compositionally biased region" description="Basic and acidic residues" evidence="1">
    <location>
        <begin position="91"/>
        <end position="165"/>
    </location>
</feature>
<evidence type="ECO:0000313" key="2">
    <source>
        <dbReference type="EMBL" id="KAF2549296.1"/>
    </source>
</evidence>
<organism evidence="2">
    <name type="scientific">Brassica cretica</name>
    <name type="common">Mustard</name>
    <dbReference type="NCBI Taxonomy" id="69181"/>
    <lineage>
        <taxon>Eukaryota</taxon>
        <taxon>Viridiplantae</taxon>
        <taxon>Streptophyta</taxon>
        <taxon>Embryophyta</taxon>
        <taxon>Tracheophyta</taxon>
        <taxon>Spermatophyta</taxon>
        <taxon>Magnoliopsida</taxon>
        <taxon>eudicotyledons</taxon>
        <taxon>Gunneridae</taxon>
        <taxon>Pentapetalae</taxon>
        <taxon>rosids</taxon>
        <taxon>malvids</taxon>
        <taxon>Brassicales</taxon>
        <taxon>Brassicaceae</taxon>
        <taxon>Brassiceae</taxon>
        <taxon>Brassica</taxon>
    </lineage>
</organism>
<protein>
    <submittedName>
        <fullName evidence="2">Uncharacterized protein</fullName>
    </submittedName>
</protein>
<feature type="region of interest" description="Disordered" evidence="1">
    <location>
        <begin position="29"/>
        <end position="177"/>
    </location>
</feature>
<dbReference type="AlphaFoldDB" id="A0A8S9GX16"/>
<feature type="compositionally biased region" description="Polar residues" evidence="1">
    <location>
        <begin position="29"/>
        <end position="42"/>
    </location>
</feature>
<feature type="compositionally biased region" description="Basic and acidic residues" evidence="1">
    <location>
        <begin position="63"/>
        <end position="81"/>
    </location>
</feature>
<evidence type="ECO:0000256" key="1">
    <source>
        <dbReference type="SAM" id="MobiDB-lite"/>
    </source>
</evidence>
<feature type="region of interest" description="Disordered" evidence="1">
    <location>
        <begin position="205"/>
        <end position="242"/>
    </location>
</feature>